<name>L8WYI3_THACA</name>
<sequence>MKLPINSTLAFVVISLNILSAHASDACYIVCVAADVVCCATASGVGLFVFGVGIPGGLAACSVILMACISACGPGPVPQVG</sequence>
<accession>L8WYI3</accession>
<evidence type="ECO:0000256" key="1">
    <source>
        <dbReference type="SAM" id="SignalP"/>
    </source>
</evidence>
<comment type="caution">
    <text evidence="2">The sequence shown here is derived from an EMBL/GenBank/DDBJ whole genome shotgun (WGS) entry which is preliminary data.</text>
</comment>
<organism evidence="2 3">
    <name type="scientific">Thanatephorus cucumeris (strain AG1-IA)</name>
    <name type="common">Rice sheath blight fungus</name>
    <name type="synonym">Rhizoctonia solani</name>
    <dbReference type="NCBI Taxonomy" id="983506"/>
    <lineage>
        <taxon>Eukaryota</taxon>
        <taxon>Fungi</taxon>
        <taxon>Dikarya</taxon>
        <taxon>Basidiomycota</taxon>
        <taxon>Agaricomycotina</taxon>
        <taxon>Agaricomycetes</taxon>
        <taxon>Cantharellales</taxon>
        <taxon>Ceratobasidiaceae</taxon>
        <taxon>Rhizoctonia</taxon>
        <taxon>Rhizoctonia solani AG-1</taxon>
    </lineage>
</organism>
<evidence type="ECO:0000313" key="2">
    <source>
        <dbReference type="EMBL" id="ELU41424.1"/>
    </source>
</evidence>
<dbReference type="Proteomes" id="UP000011668">
    <property type="component" value="Unassembled WGS sequence"/>
</dbReference>
<dbReference type="STRING" id="983506.L8WYI3"/>
<dbReference type="EMBL" id="AFRT01001058">
    <property type="protein sequence ID" value="ELU41424.1"/>
    <property type="molecule type" value="Genomic_DNA"/>
</dbReference>
<reference evidence="2 3" key="1">
    <citation type="journal article" date="2013" name="Nat. Commun.">
        <title>The evolution and pathogenic mechanisms of the rice sheath blight pathogen.</title>
        <authorList>
            <person name="Zheng A."/>
            <person name="Lin R."/>
            <person name="Xu L."/>
            <person name="Qin P."/>
            <person name="Tang C."/>
            <person name="Ai P."/>
            <person name="Zhang D."/>
            <person name="Liu Y."/>
            <person name="Sun Z."/>
            <person name="Feng H."/>
            <person name="Wang Y."/>
            <person name="Chen Y."/>
            <person name="Liang X."/>
            <person name="Fu R."/>
            <person name="Li Q."/>
            <person name="Zhang J."/>
            <person name="Yu X."/>
            <person name="Xie Z."/>
            <person name="Ding L."/>
            <person name="Guan P."/>
            <person name="Tang J."/>
            <person name="Liang Y."/>
            <person name="Wang S."/>
            <person name="Deng Q."/>
            <person name="Li S."/>
            <person name="Zhu J."/>
            <person name="Wang L."/>
            <person name="Liu H."/>
            <person name="Li P."/>
        </authorList>
    </citation>
    <scope>NUCLEOTIDE SEQUENCE [LARGE SCALE GENOMIC DNA]</scope>
    <source>
        <strain evidence="3">AG-1 IA</strain>
    </source>
</reference>
<feature type="signal peptide" evidence="1">
    <location>
        <begin position="1"/>
        <end position="23"/>
    </location>
</feature>
<keyword evidence="3" id="KW-1185">Reference proteome</keyword>
<dbReference type="HOGENOM" id="CLU_2575476_0_0_1"/>
<dbReference type="AlphaFoldDB" id="L8WYI3"/>
<proteinExistence type="predicted"/>
<evidence type="ECO:0000313" key="3">
    <source>
        <dbReference type="Proteomes" id="UP000011668"/>
    </source>
</evidence>
<gene>
    <name evidence="2" type="ORF">AG1IA_04547</name>
</gene>
<protein>
    <submittedName>
        <fullName evidence="2">Uncharacterized protein</fullName>
    </submittedName>
</protein>
<keyword evidence="1" id="KW-0732">Signal</keyword>
<feature type="chain" id="PRO_5003997075" evidence="1">
    <location>
        <begin position="24"/>
        <end position="81"/>
    </location>
</feature>